<dbReference type="PIRSF" id="PIRSF004925">
    <property type="entry name" value="HcaT"/>
    <property type="match status" value="1"/>
</dbReference>
<feature type="transmembrane region" description="Helical" evidence="8">
    <location>
        <begin position="135"/>
        <end position="153"/>
    </location>
</feature>
<feature type="transmembrane region" description="Helical" evidence="8">
    <location>
        <begin position="357"/>
        <end position="374"/>
    </location>
</feature>
<keyword evidence="7 8" id="KW-0472">Membrane</keyword>
<dbReference type="Gene3D" id="1.20.1250.20">
    <property type="entry name" value="MFS general substrate transporter like domains"/>
    <property type="match status" value="2"/>
</dbReference>
<feature type="transmembrane region" description="Helical" evidence="8">
    <location>
        <begin position="159"/>
        <end position="177"/>
    </location>
</feature>
<dbReference type="EMBL" id="JAFNAA010000030">
    <property type="protein sequence ID" value="MBO1109775.1"/>
    <property type="molecule type" value="Genomic_DNA"/>
</dbReference>
<evidence type="ECO:0000256" key="7">
    <source>
        <dbReference type="ARBA" id="ARBA00023136"/>
    </source>
</evidence>
<dbReference type="NCBIfam" id="NF037955">
    <property type="entry name" value="mfs"/>
    <property type="match status" value="1"/>
</dbReference>
<feature type="transmembrane region" description="Helical" evidence="8">
    <location>
        <begin position="291"/>
        <end position="316"/>
    </location>
</feature>
<evidence type="ECO:0000313" key="11">
    <source>
        <dbReference type="Proteomes" id="UP000664658"/>
    </source>
</evidence>
<evidence type="ECO:0000256" key="4">
    <source>
        <dbReference type="ARBA" id="ARBA00022519"/>
    </source>
</evidence>
<dbReference type="GO" id="GO:0005886">
    <property type="term" value="C:plasma membrane"/>
    <property type="evidence" value="ECO:0007669"/>
    <property type="project" value="UniProtKB-SubCell"/>
</dbReference>
<feature type="transmembrane region" description="Helical" evidence="8">
    <location>
        <begin position="205"/>
        <end position="225"/>
    </location>
</feature>
<dbReference type="PANTHER" id="PTHR23522">
    <property type="entry name" value="BLL5896 PROTEIN"/>
    <property type="match status" value="1"/>
</dbReference>
<comment type="subcellular location">
    <subcellularLocation>
        <location evidence="1">Cell inner membrane</location>
        <topology evidence="1">Multi-pass membrane protein</topology>
    </subcellularLocation>
</comment>
<dbReference type="PANTHER" id="PTHR23522:SF10">
    <property type="entry name" value="3-PHENYLPROPIONIC ACID TRANSPORTER-RELATED"/>
    <property type="match status" value="1"/>
</dbReference>
<dbReference type="InterPro" id="IPR024989">
    <property type="entry name" value="MFS_assoc_dom"/>
</dbReference>
<name>A0A8I1WBN8_PLESH</name>
<protein>
    <submittedName>
        <fullName evidence="10">3-phenylpropionate MFS transporter</fullName>
    </submittedName>
</protein>
<dbReference type="GO" id="GO:0030395">
    <property type="term" value="F:lactose binding"/>
    <property type="evidence" value="ECO:0007669"/>
    <property type="project" value="TreeGrafter"/>
</dbReference>
<evidence type="ECO:0000313" key="10">
    <source>
        <dbReference type="EMBL" id="MBO1109775.1"/>
    </source>
</evidence>
<keyword evidence="4" id="KW-0997">Cell inner membrane</keyword>
<evidence type="ECO:0000256" key="3">
    <source>
        <dbReference type="ARBA" id="ARBA00022475"/>
    </source>
</evidence>
<feature type="transmembrane region" description="Helical" evidence="8">
    <location>
        <begin position="41"/>
        <end position="59"/>
    </location>
</feature>
<feature type="transmembrane region" description="Helical" evidence="8">
    <location>
        <begin position="7"/>
        <end position="29"/>
    </location>
</feature>
<evidence type="ECO:0000259" key="9">
    <source>
        <dbReference type="Pfam" id="PF12832"/>
    </source>
</evidence>
<feature type="transmembrane region" description="Helical" evidence="8">
    <location>
        <begin position="328"/>
        <end position="351"/>
    </location>
</feature>
<evidence type="ECO:0000256" key="8">
    <source>
        <dbReference type="SAM" id="Phobius"/>
    </source>
</evidence>
<keyword evidence="6 8" id="KW-1133">Transmembrane helix</keyword>
<evidence type="ECO:0000256" key="5">
    <source>
        <dbReference type="ARBA" id="ARBA00022692"/>
    </source>
</evidence>
<dbReference type="InterPro" id="IPR036259">
    <property type="entry name" value="MFS_trans_sf"/>
</dbReference>
<reference evidence="10" key="1">
    <citation type="submission" date="2021-03" db="EMBL/GenBank/DDBJ databases">
        <title>Plesiomonas shigelloides zfcc0051, isolated from zebrafish feces.</title>
        <authorList>
            <person name="Vanderhoek Z."/>
            <person name="Gaulke C."/>
        </authorList>
    </citation>
    <scope>NUCLEOTIDE SEQUENCE</scope>
    <source>
        <strain evidence="10">Zfcc0051</strain>
    </source>
</reference>
<dbReference type="RefSeq" id="WP_112866291.1">
    <property type="nucleotide sequence ID" value="NZ_JAFNAA010000030.1"/>
</dbReference>
<feature type="domain" description="Major facilitator superfamily associated" evidence="9">
    <location>
        <begin position="9"/>
        <end position="360"/>
    </location>
</feature>
<dbReference type="Pfam" id="PF12832">
    <property type="entry name" value="MFS_1_like"/>
    <property type="match status" value="1"/>
</dbReference>
<dbReference type="NCBIfam" id="NF008346">
    <property type="entry name" value="PRK11128.1"/>
    <property type="match status" value="1"/>
</dbReference>
<proteinExistence type="predicted"/>
<accession>A0A8I1WBN8</accession>
<feature type="transmembrane region" description="Helical" evidence="8">
    <location>
        <begin position="66"/>
        <end position="89"/>
    </location>
</feature>
<organism evidence="10 11">
    <name type="scientific">Plesiomonas shigelloides</name>
    <name type="common">Aeromonas shigelloides</name>
    <dbReference type="NCBI Taxonomy" id="703"/>
    <lineage>
        <taxon>Bacteria</taxon>
        <taxon>Pseudomonadati</taxon>
        <taxon>Pseudomonadota</taxon>
        <taxon>Gammaproteobacteria</taxon>
        <taxon>Enterobacterales</taxon>
        <taxon>Enterobacteriaceae</taxon>
        <taxon>Plesiomonas</taxon>
    </lineage>
</organism>
<keyword evidence="2" id="KW-0813">Transport</keyword>
<gene>
    <name evidence="10" type="ORF">J2R62_16485</name>
</gene>
<sequence length="377" mass="41452">MTLSSPLWLGVYFFTYFFTYGIYLPFWSLWLSGIGQSPDSIGLLLGVGLAARFTGNLCLTPRVKHAGLLIHALRLLGGLSLVTAGGFFFGQQHLWWLFVVMVLFNLINGPLIPLGDALANTWQRQVGLDYGRARLWGSLAFIVGSTLIGWVIQLTDYRAALWGLLISLVVLNLCWWMRPRTAPADVATRHGSQVSFADVLQSSNVVRFMLCVTLLQGSHAAYYAFSTIYWSSLGYSTATISMLWSIGVVAEILVFAFSGRVVSSWAIRTLLLISAVGVFIRWGMLAEVQSLGALILVQLMHGITFALCHVASIRFIREQPESHTIRLQAIYAALVTGGGIAVMTVISGYLYESLGSNVFWCMALLAIPAIMLRPSRG</sequence>
<comment type="caution">
    <text evidence="10">The sequence shown here is derived from an EMBL/GenBank/DDBJ whole genome shotgun (WGS) entry which is preliminary data.</text>
</comment>
<dbReference type="GO" id="GO:0015528">
    <property type="term" value="F:lactose:proton symporter activity"/>
    <property type="evidence" value="ECO:0007669"/>
    <property type="project" value="TreeGrafter"/>
</dbReference>
<evidence type="ECO:0000256" key="2">
    <source>
        <dbReference type="ARBA" id="ARBA00022448"/>
    </source>
</evidence>
<dbReference type="Proteomes" id="UP000664658">
    <property type="component" value="Unassembled WGS sequence"/>
</dbReference>
<evidence type="ECO:0000256" key="6">
    <source>
        <dbReference type="ARBA" id="ARBA00022989"/>
    </source>
</evidence>
<feature type="transmembrane region" description="Helical" evidence="8">
    <location>
        <begin position="237"/>
        <end position="258"/>
    </location>
</feature>
<evidence type="ECO:0000256" key="1">
    <source>
        <dbReference type="ARBA" id="ARBA00004429"/>
    </source>
</evidence>
<feature type="transmembrane region" description="Helical" evidence="8">
    <location>
        <begin position="95"/>
        <end position="114"/>
    </location>
</feature>
<keyword evidence="3" id="KW-1003">Cell membrane</keyword>
<dbReference type="SUPFAM" id="SSF103473">
    <property type="entry name" value="MFS general substrate transporter"/>
    <property type="match status" value="1"/>
</dbReference>
<dbReference type="InterPro" id="IPR026032">
    <property type="entry name" value="HcaT-like"/>
</dbReference>
<keyword evidence="5 8" id="KW-0812">Transmembrane</keyword>
<feature type="transmembrane region" description="Helical" evidence="8">
    <location>
        <begin position="265"/>
        <end position="285"/>
    </location>
</feature>
<dbReference type="AlphaFoldDB" id="A0A8I1WBN8"/>